<feature type="coiled-coil region" evidence="1">
    <location>
        <begin position="240"/>
        <end position="288"/>
    </location>
</feature>
<accession>A0A9P0E7N3</accession>
<evidence type="ECO:0008006" key="5">
    <source>
        <dbReference type="Google" id="ProtNLM"/>
    </source>
</evidence>
<dbReference type="GO" id="GO:0005737">
    <property type="term" value="C:cytoplasm"/>
    <property type="evidence" value="ECO:0007669"/>
    <property type="project" value="TreeGrafter"/>
</dbReference>
<name>A0A9P0E7N3_NEZVI</name>
<sequence>MQNEQENDGEHGDTPEKPFVDDEVQESDLSIEVVHDNIKSEIEGNKPSEGTVMTSDISEIDKQLDKLGAMIYKEEETYAELEKKVNEMQEETYEIGETTAAFVGGTQVETSIISSSSSSSIAELEGGEEGEENISTESWMDVLVPEIKKVLGSSEFISEEKVTLPDSEGIAEAKEIAKSEMLLAADNPMLEKFQSVLKQHLLRQITKLKNSILEIGGDHKKKDTSLKADADLAYKEQQSIMRQRETLENYRSTIEKIAQQRKTLEEQMQTQRKNSDEMRETYEKTKSEVEYCQGEAEMLDDLVKKMTEHDKQQEKEIALSKQKQSFNLKDKERLSKEKQAQDMLLWRMTKNILDKKRETEDRIRRTKAKTKECNVLSERLLSASVDRAELLLINELLTKELQKAFQYIKARDAAMLAVKKELQEAETNWKKLILSLNWYRKNLRLLMAENETLSRQKRKSGDEVQFLIDKIEVLKEQRFRTMEELNSFDEMLKGGDLDLKNAEQLSEALKADEEHILKQISLACGEKMRLEKAYMEKLIYRDTAGKMVTHVNDLILKMVEEHKNKELKMYKLENQLAKEMVELEILKGSLKETELELESANTNVNQLDSNYGKIENNIMKLINKEYELKSSVAVKKKNLENLEKSWANKTYLDSPLVIKKRKLSENITRLEQSIEEKEEVWLEFQEGCLRASNKRQKQLERINFLRKQVIMMEGTLERLDKNLNEQKREFHQVLNSLENHRRKICALQVAELKQGKMRQQAEENTRELEESFINLLKNLEAESMALQQEVWELEEENEKKVQTTDMLQRELLEWNKKYSMAIDLRKEIEEEKQKGGEIAAMKQEIHRMEIRFSNLRKVEERLTNDLELCLSRRDSIIDSAEAREKRAQTSGITVRAQAWRRMEDTRAKLRTLSRESRQLRKEKLTCLEHRRFISGEAEFWKMNVKYLSHSLERLEHQIKEGQIHCHSTLEMTVMRQRKAKLLEELKNGRYRVLGKTEENLAAKEESTIKIKNILLSIIDKLKKDFPLLSLQLKQIENTISYNLDPEETENN</sequence>
<evidence type="ECO:0000256" key="2">
    <source>
        <dbReference type="SAM" id="MobiDB-lite"/>
    </source>
</evidence>
<dbReference type="EMBL" id="OV725077">
    <property type="protein sequence ID" value="CAH1388926.1"/>
    <property type="molecule type" value="Genomic_DNA"/>
</dbReference>
<dbReference type="AlphaFoldDB" id="A0A9P0E7N3"/>
<dbReference type="PANTHER" id="PTHR16275:SF8">
    <property type="entry name" value="COILED-COIL DOMAIN-CONTAINING PROTEIN 40"/>
    <property type="match status" value="1"/>
</dbReference>
<keyword evidence="4" id="KW-1185">Reference proteome</keyword>
<dbReference type="Proteomes" id="UP001152798">
    <property type="component" value="Chromosome 1"/>
</dbReference>
<evidence type="ECO:0000313" key="4">
    <source>
        <dbReference type="Proteomes" id="UP001152798"/>
    </source>
</evidence>
<dbReference type="InterPro" id="IPR037386">
    <property type="entry name" value="CCDC40"/>
</dbReference>
<dbReference type="PANTHER" id="PTHR16275">
    <property type="entry name" value="COILED-COIL DOMAIN-CONTAINING PROTEIN 40"/>
    <property type="match status" value="1"/>
</dbReference>
<feature type="compositionally biased region" description="Basic and acidic residues" evidence="2">
    <location>
        <begin position="8"/>
        <end position="20"/>
    </location>
</feature>
<dbReference type="OrthoDB" id="188741at2759"/>
<feature type="region of interest" description="Disordered" evidence="2">
    <location>
        <begin position="1"/>
        <end position="26"/>
    </location>
</feature>
<feature type="coiled-coil region" evidence="1">
    <location>
        <begin position="709"/>
        <end position="796"/>
    </location>
</feature>
<proteinExistence type="predicted"/>
<evidence type="ECO:0000256" key="1">
    <source>
        <dbReference type="SAM" id="Coils"/>
    </source>
</evidence>
<keyword evidence="1" id="KW-0175">Coiled coil</keyword>
<evidence type="ECO:0000313" key="3">
    <source>
        <dbReference type="EMBL" id="CAH1388926.1"/>
    </source>
</evidence>
<organism evidence="3 4">
    <name type="scientific">Nezara viridula</name>
    <name type="common">Southern green stink bug</name>
    <name type="synonym">Cimex viridulus</name>
    <dbReference type="NCBI Taxonomy" id="85310"/>
    <lineage>
        <taxon>Eukaryota</taxon>
        <taxon>Metazoa</taxon>
        <taxon>Ecdysozoa</taxon>
        <taxon>Arthropoda</taxon>
        <taxon>Hexapoda</taxon>
        <taxon>Insecta</taxon>
        <taxon>Pterygota</taxon>
        <taxon>Neoptera</taxon>
        <taxon>Paraneoptera</taxon>
        <taxon>Hemiptera</taxon>
        <taxon>Heteroptera</taxon>
        <taxon>Panheteroptera</taxon>
        <taxon>Pentatomomorpha</taxon>
        <taxon>Pentatomoidea</taxon>
        <taxon>Pentatomidae</taxon>
        <taxon>Pentatominae</taxon>
        <taxon>Nezara</taxon>
    </lineage>
</organism>
<reference evidence="3" key="1">
    <citation type="submission" date="2022-01" db="EMBL/GenBank/DDBJ databases">
        <authorList>
            <person name="King R."/>
        </authorList>
    </citation>
    <scope>NUCLEOTIDE SEQUENCE</scope>
</reference>
<dbReference type="GO" id="GO:0035082">
    <property type="term" value="P:axoneme assembly"/>
    <property type="evidence" value="ECO:0007669"/>
    <property type="project" value="InterPro"/>
</dbReference>
<protein>
    <recommendedName>
        <fullName evidence="5">Coiled-coil domain-containing protein 40</fullName>
    </recommendedName>
</protein>
<feature type="coiled-coil region" evidence="1">
    <location>
        <begin position="576"/>
        <end position="624"/>
    </location>
</feature>
<gene>
    <name evidence="3" type="ORF">NEZAVI_LOCUS429</name>
</gene>
<feature type="coiled-coil region" evidence="1">
    <location>
        <begin position="64"/>
        <end position="91"/>
    </location>
</feature>